<dbReference type="InterPro" id="IPR011646">
    <property type="entry name" value="KAP_P-loop"/>
</dbReference>
<name>A0A2T9JSH0_9CAUL</name>
<dbReference type="SUPFAM" id="SSF52540">
    <property type="entry name" value="P-loop containing nucleoside triphosphate hydrolases"/>
    <property type="match status" value="1"/>
</dbReference>
<evidence type="ECO:0000313" key="6">
    <source>
        <dbReference type="Proteomes" id="UP000245073"/>
    </source>
</evidence>
<evidence type="ECO:0000256" key="1">
    <source>
        <dbReference type="SAM" id="Coils"/>
    </source>
</evidence>
<feature type="region of interest" description="Disordered" evidence="2">
    <location>
        <begin position="1"/>
        <end position="56"/>
    </location>
</feature>
<keyword evidence="3" id="KW-0812">Transmembrane</keyword>
<reference evidence="5 6" key="1">
    <citation type="submission" date="2018-04" db="EMBL/GenBank/DDBJ databases">
        <title>The genome sequence of Caulobacter sp. 744.</title>
        <authorList>
            <person name="Gao J."/>
            <person name="Sun J."/>
        </authorList>
    </citation>
    <scope>NUCLEOTIDE SEQUENCE [LARGE SCALE GENOMIC DNA]</scope>
    <source>
        <strain evidence="5 6">774</strain>
    </source>
</reference>
<feature type="domain" description="KAP NTPase" evidence="4">
    <location>
        <begin position="689"/>
        <end position="780"/>
    </location>
</feature>
<dbReference type="EMBL" id="QDKQ01000055">
    <property type="protein sequence ID" value="PVM86653.1"/>
    <property type="molecule type" value="Genomic_DNA"/>
</dbReference>
<keyword evidence="6" id="KW-1185">Reference proteome</keyword>
<feature type="coiled-coil region" evidence="1">
    <location>
        <begin position="417"/>
        <end position="451"/>
    </location>
</feature>
<dbReference type="PANTHER" id="PTHR22674:SF6">
    <property type="entry name" value="NTPASE KAP FAMILY P-LOOP DOMAIN-CONTAINING PROTEIN 1"/>
    <property type="match status" value="1"/>
</dbReference>
<organism evidence="5 6">
    <name type="scientific">Caulobacter endophyticus</name>
    <dbReference type="NCBI Taxonomy" id="2172652"/>
    <lineage>
        <taxon>Bacteria</taxon>
        <taxon>Pseudomonadati</taxon>
        <taxon>Pseudomonadota</taxon>
        <taxon>Alphaproteobacteria</taxon>
        <taxon>Caulobacterales</taxon>
        <taxon>Caulobacteraceae</taxon>
        <taxon>Caulobacter</taxon>
    </lineage>
</organism>
<sequence length="1016" mass="109365">MATRYGPMMPPWDGGAVMAQAPDELFTAPPLSKASEPEPPSPQTPPVEEPFDPIEPAQGKSIQLGSLLAWRSQDGTPYVASSVVAALLIALDIQAGRSSADASSSAGGVIDAQALLVAIQVLGRRSRFSRWSTHFQNAVLRQDVVPADMDAPALNGIVERAQAHGGEPVDGILQWDAVEVLAEASRLRRATNATESEIGVRHITAAYFLTQAGHAALRAQGFLEQYGELRGRMAAAMSEILADYLGDDIKSWEPFIEQIAKAPPKVRLKATEVRPDYSSDTVDLSGGDPLDAARDARALADVILLKAARPPLALGVFGPWGSGKSTLVRRLQSEIRQQLEAERAQPSGAGELGRVRNAIQIEFSAWSFADSENLWAALTAEVFDQLAAGGIDGWRGKPRADLVGSIAARLSHEAATLNTSSAKAAEHEKAVERLQASLDEARKQKAKAGQKALVGVLGDLLAAAGTKAKDDKEKDEPEKEPLQRLQQALLDAPDGDGVKGEAGTLKALGVVWRERLKLTWRSAGVFMQGGFYATVVVFVVLSAVVIFTQASFGPVLVAWLVSIAGSIFLAAPYLAASFRLLSQYLAQRAKLSQEAAKAEGEATAALALVQGELAQARSKADASRAFVDTFRHEANAPAAPGLMLKYLLSESEDLALVRKQIGMINSVRRCFEQLAAVIREMRASSDPDAVDRIVIYIDDLDRCSAKQVVAILEAIHLLLAFDCFVVVVAVDPKWLAQSLSDQHQQFVNGQAVASSRATPEDYLEKIFQLALHVRPLAERDPSAASRYGAYKRFAASLLEPDRAQQAETPAAAPPPAPVDAPPVGRIDLRKGFTIASPDRPKDFDAVRLERVSLGQDETQLLLDLGVLAAKSPRAVKRMVNVYRLIRISHADRLEDFLKKTGGEGPSYWAVLLALAYEIGLPATLMVQLSTVGHAASDDNWQALLDALDASADEDPVLKLPVVCRELFKNLQAAGLDGAFAEAWKVVLNHLGRPPQREELLDALAVVSRYSFRSLNA</sequence>
<dbReference type="InterPro" id="IPR027417">
    <property type="entry name" value="P-loop_NTPase"/>
</dbReference>
<keyword evidence="1" id="KW-0175">Coiled coil</keyword>
<evidence type="ECO:0000259" key="4">
    <source>
        <dbReference type="Pfam" id="PF07693"/>
    </source>
</evidence>
<keyword evidence="3" id="KW-1133">Transmembrane helix</keyword>
<feature type="transmembrane region" description="Helical" evidence="3">
    <location>
        <begin position="525"/>
        <end position="550"/>
    </location>
</feature>
<feature type="domain" description="KAP NTPase" evidence="4">
    <location>
        <begin position="296"/>
        <end position="444"/>
    </location>
</feature>
<dbReference type="InterPro" id="IPR052754">
    <property type="entry name" value="NTPase_KAP_P-loop"/>
</dbReference>
<gene>
    <name evidence="5" type="ORF">DDF67_15090</name>
</gene>
<keyword evidence="3" id="KW-0472">Membrane</keyword>
<dbReference type="AlphaFoldDB" id="A0A2T9JSH0"/>
<accession>A0A2T9JSH0</accession>
<feature type="compositionally biased region" description="Pro residues" evidence="2">
    <location>
        <begin position="37"/>
        <end position="48"/>
    </location>
</feature>
<evidence type="ECO:0000256" key="2">
    <source>
        <dbReference type="SAM" id="MobiDB-lite"/>
    </source>
</evidence>
<dbReference type="Pfam" id="PF07693">
    <property type="entry name" value="KAP_NTPase"/>
    <property type="match status" value="2"/>
</dbReference>
<dbReference type="PANTHER" id="PTHR22674">
    <property type="entry name" value="NTPASE, KAP FAMILY P-LOOP DOMAIN-CONTAINING 1"/>
    <property type="match status" value="1"/>
</dbReference>
<comment type="caution">
    <text evidence="5">The sequence shown here is derived from an EMBL/GenBank/DDBJ whole genome shotgun (WGS) entry which is preliminary data.</text>
</comment>
<proteinExistence type="predicted"/>
<protein>
    <recommendedName>
        <fullName evidence="4">KAP NTPase domain-containing protein</fullName>
    </recommendedName>
</protein>
<evidence type="ECO:0000313" key="5">
    <source>
        <dbReference type="EMBL" id="PVM86653.1"/>
    </source>
</evidence>
<dbReference type="Proteomes" id="UP000245073">
    <property type="component" value="Unassembled WGS sequence"/>
</dbReference>
<evidence type="ECO:0000256" key="3">
    <source>
        <dbReference type="SAM" id="Phobius"/>
    </source>
</evidence>
<feature type="transmembrane region" description="Helical" evidence="3">
    <location>
        <begin position="556"/>
        <end position="581"/>
    </location>
</feature>